<dbReference type="SUPFAM" id="SSF48179">
    <property type="entry name" value="6-phosphogluconate dehydrogenase C-terminal domain-like"/>
    <property type="match status" value="1"/>
</dbReference>
<keyword evidence="2" id="KW-0560">Oxidoreductase</keyword>
<feature type="domain" description="3-hydroxyisobutyrate dehydrogenase-like NAD-binding" evidence="7">
    <location>
        <begin position="192"/>
        <end position="312"/>
    </location>
</feature>
<dbReference type="STRING" id="255045.SAMN05444158_2853"/>
<accession>A0A1X3GNS2</accession>
<dbReference type="EMBL" id="NAFI01000178">
    <property type="protein sequence ID" value="OSJ06643.1"/>
    <property type="molecule type" value="Genomic_DNA"/>
</dbReference>
<dbReference type="PANTHER" id="PTHR43060">
    <property type="entry name" value="3-HYDROXYISOBUTYRATE DEHYDROGENASE-LIKE 1, MITOCHONDRIAL-RELATED"/>
    <property type="match status" value="1"/>
</dbReference>
<dbReference type="PIRSF" id="PIRSF000103">
    <property type="entry name" value="HIBADH"/>
    <property type="match status" value="1"/>
</dbReference>
<dbReference type="Gene3D" id="1.10.1040.10">
    <property type="entry name" value="N-(1-d-carboxylethyl)-l-norvaline Dehydrogenase, domain 2"/>
    <property type="match status" value="1"/>
</dbReference>
<feature type="domain" description="6-phosphogluconate dehydrogenase NADP-binding" evidence="6">
    <location>
        <begin position="30"/>
        <end position="189"/>
    </location>
</feature>
<evidence type="ECO:0000256" key="3">
    <source>
        <dbReference type="ARBA" id="ARBA00023027"/>
    </source>
</evidence>
<keyword evidence="3" id="KW-0520">NAD</keyword>
<evidence type="ECO:0000259" key="7">
    <source>
        <dbReference type="Pfam" id="PF14833"/>
    </source>
</evidence>
<dbReference type="RefSeq" id="WP_085360118.1">
    <property type="nucleotide sequence ID" value="NZ_NAFD01000181.1"/>
</dbReference>
<comment type="similarity">
    <text evidence="1">Belongs to the HIBADH-related family.</text>
</comment>
<reference evidence="8 9" key="1">
    <citation type="submission" date="2017-03" db="EMBL/GenBank/DDBJ databases">
        <title>Whole genome sequences of fourteen strains of Bradyrhizobium canariense and one strain of Bradyrhizobium japonicum isolated from Lupinus (Papilionoideae: Genisteae) species in Algeria.</title>
        <authorList>
            <person name="Crovadore J."/>
            <person name="Chekireb D."/>
            <person name="Brachmann A."/>
            <person name="Chablais R."/>
            <person name="Cochard B."/>
            <person name="Lefort F."/>
        </authorList>
    </citation>
    <scope>NUCLEOTIDE SEQUENCE [LARGE SCALE GENOMIC DNA]</scope>
    <source>
        <strain evidence="8 9">UBMA195</strain>
    </source>
</reference>
<dbReference type="InterPro" id="IPR006115">
    <property type="entry name" value="6PGDH_NADP-bd"/>
</dbReference>
<dbReference type="Pfam" id="PF03446">
    <property type="entry name" value="NAD_binding_2"/>
    <property type="match status" value="1"/>
</dbReference>
<sequence length="323" mass="33493">MYGSAASRGGRWRQPMAEASKTNPQGVERLGYLGLGLMGTPMSRRLLNAGHQITVWNRSEGKMAALVEAGARHAATSRDLMESSDIVFMCVTDAAAVEEVIFGPESISTAPGAGKLVVDFSSIHPDAARDLATRLLAANGAGWIDAPVSGGTKGAEEGTLAIMAGGKAGDIERVRPYVLAMARRFTHMGPTGAGQTTKLCNQVIVGCAMAVLAEATRLAVNAGIDANRLPEALAGGFADSIPLQLFVPRMVQGIHSPPLGHIATMLKDLDTVADVARTTSTPVPMASLAGQLFRLAKAARGADADALEIYKLSAGSAEPFTAS</sequence>
<evidence type="ECO:0000256" key="4">
    <source>
        <dbReference type="PIRSR" id="PIRSR000103-1"/>
    </source>
</evidence>
<protein>
    <submittedName>
        <fullName evidence="8">2-hydroxy-3-oxopropionate reductase</fullName>
    </submittedName>
</protein>
<dbReference type="GO" id="GO:0016491">
    <property type="term" value="F:oxidoreductase activity"/>
    <property type="evidence" value="ECO:0007669"/>
    <property type="project" value="UniProtKB-KW"/>
</dbReference>
<dbReference type="InterPro" id="IPR008927">
    <property type="entry name" value="6-PGluconate_DH-like_C_sf"/>
</dbReference>
<comment type="caution">
    <text evidence="8">The sequence shown here is derived from an EMBL/GenBank/DDBJ whole genome shotgun (WGS) entry which is preliminary data.</text>
</comment>
<dbReference type="InterPro" id="IPR029154">
    <property type="entry name" value="HIBADH-like_NADP-bd"/>
</dbReference>
<dbReference type="Gene3D" id="3.40.50.720">
    <property type="entry name" value="NAD(P)-binding Rossmann-like Domain"/>
    <property type="match status" value="1"/>
</dbReference>
<name>A0A1X3GNS2_9BRAD</name>
<dbReference type="InterPro" id="IPR015815">
    <property type="entry name" value="HIBADH-related"/>
</dbReference>
<evidence type="ECO:0000313" key="9">
    <source>
        <dbReference type="Proteomes" id="UP000193553"/>
    </source>
</evidence>
<gene>
    <name evidence="8" type="ORF">BSZ18_21300</name>
</gene>
<evidence type="ECO:0000256" key="2">
    <source>
        <dbReference type="ARBA" id="ARBA00023002"/>
    </source>
</evidence>
<evidence type="ECO:0000256" key="1">
    <source>
        <dbReference type="ARBA" id="ARBA00009080"/>
    </source>
</evidence>
<evidence type="ECO:0000259" key="6">
    <source>
        <dbReference type="Pfam" id="PF03446"/>
    </source>
</evidence>
<evidence type="ECO:0000313" key="8">
    <source>
        <dbReference type="EMBL" id="OSJ06643.1"/>
    </source>
</evidence>
<dbReference type="Proteomes" id="UP000193553">
    <property type="component" value="Unassembled WGS sequence"/>
</dbReference>
<dbReference type="GO" id="GO:0016054">
    <property type="term" value="P:organic acid catabolic process"/>
    <property type="evidence" value="ECO:0007669"/>
    <property type="project" value="UniProtKB-ARBA"/>
</dbReference>
<proteinExistence type="inferred from homology"/>
<dbReference type="GO" id="GO:0050661">
    <property type="term" value="F:NADP binding"/>
    <property type="evidence" value="ECO:0007669"/>
    <property type="project" value="InterPro"/>
</dbReference>
<dbReference type="Pfam" id="PF14833">
    <property type="entry name" value="NAD_binding_11"/>
    <property type="match status" value="1"/>
</dbReference>
<dbReference type="PROSITE" id="PS00895">
    <property type="entry name" value="3_HYDROXYISOBUT_DH"/>
    <property type="match status" value="1"/>
</dbReference>
<feature type="region of interest" description="Disordered" evidence="5">
    <location>
        <begin position="1"/>
        <end position="23"/>
    </location>
</feature>
<dbReference type="PANTHER" id="PTHR43060:SF15">
    <property type="entry name" value="3-HYDROXYISOBUTYRATE DEHYDROGENASE-LIKE 1, MITOCHONDRIAL-RELATED"/>
    <property type="match status" value="1"/>
</dbReference>
<evidence type="ECO:0000256" key="5">
    <source>
        <dbReference type="SAM" id="MobiDB-lite"/>
    </source>
</evidence>
<organism evidence="8 9">
    <name type="scientific">Bradyrhizobium canariense</name>
    <dbReference type="NCBI Taxonomy" id="255045"/>
    <lineage>
        <taxon>Bacteria</taxon>
        <taxon>Pseudomonadati</taxon>
        <taxon>Pseudomonadota</taxon>
        <taxon>Alphaproteobacteria</taxon>
        <taxon>Hyphomicrobiales</taxon>
        <taxon>Nitrobacteraceae</taxon>
        <taxon>Bradyrhizobium</taxon>
    </lineage>
</organism>
<feature type="active site" evidence="4">
    <location>
        <position position="198"/>
    </location>
</feature>
<dbReference type="InterPro" id="IPR013328">
    <property type="entry name" value="6PGD_dom2"/>
</dbReference>
<dbReference type="GO" id="GO:0051287">
    <property type="term" value="F:NAD binding"/>
    <property type="evidence" value="ECO:0007669"/>
    <property type="project" value="InterPro"/>
</dbReference>
<dbReference type="SUPFAM" id="SSF51735">
    <property type="entry name" value="NAD(P)-binding Rossmann-fold domains"/>
    <property type="match status" value="1"/>
</dbReference>
<dbReference type="AlphaFoldDB" id="A0A1X3GNS2"/>
<dbReference type="InterPro" id="IPR036291">
    <property type="entry name" value="NAD(P)-bd_dom_sf"/>
</dbReference>
<dbReference type="OrthoDB" id="9812907at2"/>
<dbReference type="InterPro" id="IPR002204">
    <property type="entry name" value="3-OH-isobutyrate_DH-rel_CS"/>
</dbReference>